<evidence type="ECO:0000313" key="1">
    <source>
        <dbReference type="EMBL" id="RHZ80731.1"/>
    </source>
</evidence>
<sequence length="991" mass="116056">MSKRWQPSVKLITTGIIISDLHFGPFLRDWWPFIIRVVQGNKHNNSLPGFLCESLLESNEEVENDPTSAISKLYKKIFQNETRFSGTLMIGMENESILNELVSDLNFRPFSINTLKFNILIHSIGENGFEFASSLFYSKSKERALFFQTMNDNEYSICIYKAYQLFEKFQGLDSNDVWKKIGILKDQSGITLFGLDNSIVQEKLEQARRVVCFYNEWDNYSKMEQIFKYNLQKRTSSQINWYSLFEEWKQNNCQIIELYSRLALLYPSNYIFSKREIRAWQAMLRATGCVNITPFDKKESEIEFWTRSPNPESNKAVINMLYHNGNNGKQRILSIIADNFSYEELETKLHVSSHTIHNAKIYGRINGPGCPAISKPPMKRKIMPQEHEDQFEWFMSSKENINLSSYKIHTKTGLPLKYLSNQKETLWEKFHKSFPNGMKRTAFLNRLRNGPFTRLLKKIENFKRFLKRDYPKHLHIMHDGKVVHDSCINHCLPFAFGNCNEAHTSECGDCNRIFDLFTELRSLFGNEHDTTLKELQEMLEYYLAHLTRKRYLNNQFNANLLQLDNNSVFIIVDFKMRILPRRIRETKQDFYAKRGWALHTVLVYSKNQENKELEIQAFDYWSNDNKQDAWFTASSFDATFNLLDPKPKWVIIMSDNGPHYHCSETMALISKWPEWYNIECKKWCFLEAGEAKTSIDSHHAQISHAIKRYVRLGFDLNSGEDIEKALDGLSGTSTAYLKPNRQVRNQSNVKTIPGISNWFEWSWPTEGSFAGYVCARDLPDFGEIKKFSPSKFIKTELLQPEPAVGKYSEISSKWTMPLYRVSVSNTNNWDLRRWSIEKLNKKLTSRNICFDVKMGRNELMNLLKQEMYEGSRFIEDYNDDFLKMDIDNDQIFHLSCGWALKCNQKYGKKGSGKRLAKKVVATLTQFFMIGQRDPSNRYSAKDMLDGLKEMVENNELTAEAIPSLKTIENWITRFSSQSKKEHAEQFLEQDL</sequence>
<organism evidence="1 2">
    <name type="scientific">Diversispora epigaea</name>
    <dbReference type="NCBI Taxonomy" id="1348612"/>
    <lineage>
        <taxon>Eukaryota</taxon>
        <taxon>Fungi</taxon>
        <taxon>Fungi incertae sedis</taxon>
        <taxon>Mucoromycota</taxon>
        <taxon>Glomeromycotina</taxon>
        <taxon>Glomeromycetes</taxon>
        <taxon>Diversisporales</taxon>
        <taxon>Diversisporaceae</taxon>
        <taxon>Diversispora</taxon>
    </lineage>
</organism>
<protein>
    <submittedName>
        <fullName evidence="1">Uncharacterized protein</fullName>
    </submittedName>
</protein>
<proteinExistence type="predicted"/>
<dbReference type="EMBL" id="PQFF01000123">
    <property type="protein sequence ID" value="RHZ80731.1"/>
    <property type="molecule type" value="Genomic_DNA"/>
</dbReference>
<dbReference type="OrthoDB" id="2401732at2759"/>
<reference evidence="1 2" key="1">
    <citation type="submission" date="2018-08" db="EMBL/GenBank/DDBJ databases">
        <title>Genome and evolution of the arbuscular mycorrhizal fungus Diversispora epigaea (formerly Glomus versiforme) and its bacterial endosymbionts.</title>
        <authorList>
            <person name="Sun X."/>
            <person name="Fei Z."/>
            <person name="Harrison M."/>
        </authorList>
    </citation>
    <scope>NUCLEOTIDE SEQUENCE [LARGE SCALE GENOMIC DNA]</scope>
    <source>
        <strain evidence="1 2">IT104</strain>
    </source>
</reference>
<dbReference type="AlphaFoldDB" id="A0A397IXP6"/>
<name>A0A397IXP6_9GLOM</name>
<evidence type="ECO:0000313" key="2">
    <source>
        <dbReference type="Proteomes" id="UP000266861"/>
    </source>
</evidence>
<dbReference type="Proteomes" id="UP000266861">
    <property type="component" value="Unassembled WGS sequence"/>
</dbReference>
<gene>
    <name evidence="1" type="ORF">Glove_132g89</name>
</gene>
<accession>A0A397IXP6</accession>
<keyword evidence="2" id="KW-1185">Reference proteome</keyword>
<comment type="caution">
    <text evidence="1">The sequence shown here is derived from an EMBL/GenBank/DDBJ whole genome shotgun (WGS) entry which is preliminary data.</text>
</comment>